<dbReference type="RefSeq" id="WP_133793220.1">
    <property type="nucleotide sequence ID" value="NZ_SOCA01000001.1"/>
</dbReference>
<evidence type="ECO:0008006" key="4">
    <source>
        <dbReference type="Google" id="ProtNLM"/>
    </source>
</evidence>
<feature type="signal peptide" evidence="1">
    <location>
        <begin position="1"/>
        <end position="31"/>
    </location>
</feature>
<comment type="caution">
    <text evidence="2">The sequence shown here is derived from an EMBL/GenBank/DDBJ whole genome shotgun (WGS) entry which is preliminary data.</text>
</comment>
<dbReference type="AlphaFoldDB" id="A0A4V3FI68"/>
<accession>A0A4V3FI68</accession>
<evidence type="ECO:0000256" key="1">
    <source>
        <dbReference type="SAM" id="SignalP"/>
    </source>
</evidence>
<keyword evidence="3" id="KW-1185">Reference proteome</keyword>
<organism evidence="2 3">
    <name type="scientific">Prosthecobacter fusiformis</name>
    <dbReference type="NCBI Taxonomy" id="48464"/>
    <lineage>
        <taxon>Bacteria</taxon>
        <taxon>Pseudomonadati</taxon>
        <taxon>Verrucomicrobiota</taxon>
        <taxon>Verrucomicrobiia</taxon>
        <taxon>Verrucomicrobiales</taxon>
        <taxon>Verrucomicrobiaceae</taxon>
        <taxon>Prosthecobacter</taxon>
    </lineage>
</organism>
<reference evidence="2 3" key="1">
    <citation type="submission" date="2019-03" db="EMBL/GenBank/DDBJ databases">
        <title>Genomic Encyclopedia of Archaeal and Bacterial Type Strains, Phase II (KMG-II): from individual species to whole genera.</title>
        <authorList>
            <person name="Goeker M."/>
        </authorList>
    </citation>
    <scope>NUCLEOTIDE SEQUENCE [LARGE SCALE GENOMIC DNA]</scope>
    <source>
        <strain evidence="2 3">ATCC 25309</strain>
    </source>
</reference>
<evidence type="ECO:0000313" key="2">
    <source>
        <dbReference type="EMBL" id="TDU81253.1"/>
    </source>
</evidence>
<dbReference type="Proteomes" id="UP000295662">
    <property type="component" value="Unassembled WGS sequence"/>
</dbReference>
<protein>
    <recommendedName>
        <fullName evidence="4">Outer membrane beta-barrel porin/alpha-amylase</fullName>
    </recommendedName>
</protein>
<feature type="chain" id="PRO_5020828846" description="Outer membrane beta-barrel porin/alpha-amylase" evidence="1">
    <location>
        <begin position="32"/>
        <end position="314"/>
    </location>
</feature>
<sequence length="314" mass="34602">MKTLLPSRLKGTLALLALSAGLAMTPATSQAGEKNTISPVVEPPPSPWIHALLKVDVSDHYVTPRGLNVENQGLIVQPLFLIFWNLYSNPDGFINDVTLTTGVWSSIHTRTSGPEDGNWNEVDPIAGLAFKFAKYWQFDVNYTAFESMVSAYPTSHHLELKLSFNDAAYTGSKTFSLNPYVAFWKELKNKSTVTFNESTSSESYYFTVGINPTIDLKTVKFEFPTFVNIVDNDFYQQFDGTGGGSGAAVFRTGVQASIPLSFVPKSMGFWSLYAGVKYYHLDNPGVLDGNMVLGADGARKRDILQFHGGVSIFF</sequence>
<dbReference type="EMBL" id="SOCA01000001">
    <property type="protein sequence ID" value="TDU81253.1"/>
    <property type="molecule type" value="Genomic_DNA"/>
</dbReference>
<proteinExistence type="predicted"/>
<dbReference type="OrthoDB" id="183220at2"/>
<gene>
    <name evidence="2" type="ORF">EI77_00556</name>
</gene>
<name>A0A4V3FI68_9BACT</name>
<evidence type="ECO:0000313" key="3">
    <source>
        <dbReference type="Proteomes" id="UP000295662"/>
    </source>
</evidence>
<keyword evidence="1" id="KW-0732">Signal</keyword>